<protein>
    <submittedName>
        <fullName evidence="4">Hemolysin secretion protein D</fullName>
    </submittedName>
</protein>
<dbReference type="Gene3D" id="2.40.50.100">
    <property type="match status" value="1"/>
</dbReference>
<keyword evidence="2" id="KW-0175">Coiled coil</keyword>
<comment type="caution">
    <text evidence="4">The sequence shown here is derived from an EMBL/GenBank/DDBJ whole genome shotgun (WGS) entry which is preliminary data.</text>
</comment>
<dbReference type="SUPFAM" id="SSF111369">
    <property type="entry name" value="HlyD-like secretion proteins"/>
    <property type="match status" value="1"/>
</dbReference>
<dbReference type="GO" id="GO:0015562">
    <property type="term" value="F:efflux transmembrane transporter activity"/>
    <property type="evidence" value="ECO:0007669"/>
    <property type="project" value="TreeGrafter"/>
</dbReference>
<organism evidence="4 5">
    <name type="scientific">Pararhodospirillum oryzae</name>
    <dbReference type="NCBI Taxonomy" id="478448"/>
    <lineage>
        <taxon>Bacteria</taxon>
        <taxon>Pseudomonadati</taxon>
        <taxon>Pseudomonadota</taxon>
        <taxon>Alphaproteobacteria</taxon>
        <taxon>Rhodospirillales</taxon>
        <taxon>Rhodospirillaceae</taxon>
        <taxon>Pararhodospirillum</taxon>
    </lineage>
</organism>
<evidence type="ECO:0000256" key="1">
    <source>
        <dbReference type="ARBA" id="ARBA00009477"/>
    </source>
</evidence>
<accession>A0A512HB22</accession>
<dbReference type="Proteomes" id="UP000321567">
    <property type="component" value="Unassembled WGS sequence"/>
</dbReference>
<dbReference type="AlphaFoldDB" id="A0A512HB22"/>
<feature type="domain" description="YknX-like C-terminal permuted SH3-like" evidence="3">
    <location>
        <begin position="297"/>
        <end position="365"/>
    </location>
</feature>
<dbReference type="InterPro" id="IPR006143">
    <property type="entry name" value="RND_pump_MFP"/>
</dbReference>
<dbReference type="RefSeq" id="WP_218032824.1">
    <property type="nucleotide sequence ID" value="NZ_BJZO01000094.1"/>
</dbReference>
<name>A0A512HB22_9PROT</name>
<dbReference type="Gene3D" id="2.40.420.20">
    <property type="match status" value="1"/>
</dbReference>
<dbReference type="Gene3D" id="1.10.287.470">
    <property type="entry name" value="Helix hairpin bin"/>
    <property type="match status" value="1"/>
</dbReference>
<proteinExistence type="inferred from homology"/>
<dbReference type="Gene3D" id="2.40.30.170">
    <property type="match status" value="1"/>
</dbReference>
<gene>
    <name evidence="4" type="ORF">ROR02_27660</name>
</gene>
<dbReference type="EMBL" id="BJZO01000094">
    <property type="protein sequence ID" value="GEO82635.1"/>
    <property type="molecule type" value="Genomic_DNA"/>
</dbReference>
<evidence type="ECO:0000313" key="5">
    <source>
        <dbReference type="Proteomes" id="UP000321567"/>
    </source>
</evidence>
<reference evidence="4 5" key="1">
    <citation type="submission" date="2019-07" db="EMBL/GenBank/DDBJ databases">
        <title>Whole genome shotgun sequence of Rhodospirillum oryzae NBRC 107573.</title>
        <authorList>
            <person name="Hosoyama A."/>
            <person name="Uohara A."/>
            <person name="Ohji S."/>
            <person name="Ichikawa N."/>
        </authorList>
    </citation>
    <scope>NUCLEOTIDE SEQUENCE [LARGE SCALE GENOMIC DNA]</scope>
    <source>
        <strain evidence="4 5">NBRC 107573</strain>
    </source>
</reference>
<dbReference type="NCBIfam" id="TIGR01730">
    <property type="entry name" value="RND_mfp"/>
    <property type="match status" value="1"/>
</dbReference>
<dbReference type="InterPro" id="IPR058637">
    <property type="entry name" value="YknX-like_C"/>
</dbReference>
<dbReference type="PANTHER" id="PTHR30469">
    <property type="entry name" value="MULTIDRUG RESISTANCE PROTEIN MDTA"/>
    <property type="match status" value="1"/>
</dbReference>
<evidence type="ECO:0000259" key="3">
    <source>
        <dbReference type="Pfam" id="PF25989"/>
    </source>
</evidence>
<evidence type="ECO:0000313" key="4">
    <source>
        <dbReference type="EMBL" id="GEO82635.1"/>
    </source>
</evidence>
<dbReference type="GO" id="GO:1990281">
    <property type="term" value="C:efflux pump complex"/>
    <property type="evidence" value="ECO:0007669"/>
    <property type="project" value="TreeGrafter"/>
</dbReference>
<evidence type="ECO:0000256" key="2">
    <source>
        <dbReference type="SAM" id="Coils"/>
    </source>
</evidence>
<keyword evidence="5" id="KW-1185">Reference proteome</keyword>
<feature type="coiled-coil region" evidence="2">
    <location>
        <begin position="114"/>
        <end position="186"/>
    </location>
</feature>
<sequence>MSRSLRLAVIAAAVLIVAGLAFVFLRPSNAPSAPGPGPRGANQSVLSVSVISPEWREWPRQVEATGALAPWQEAVISAEAGGLRITDVLVDVGAVVSKGQELARLSRDTPLAEVHKQEAEVARARASLAQAQANARRARAVRGSGALSQQQVTDYLIAEQTAQADLDSAEASLENARLTLARTSIKAVDEGIITDRSANLGAVVSAGTELFRLLRQGRVEWQAEIDAAALPEVAPGQRVTLTLPSGRVVNARVRLIAPTLNRDTSRALVYVPLPADSGAHAGGYASGTIDLGSTPARTVPQSAVVLRDGRAYAFTVGPDNRVSRHPVTTGRRQENRVEILDGVSMDDRIVAAGGAFLSDNAHVTVVPAPTPTPEAGS</sequence>
<dbReference type="PANTHER" id="PTHR30469:SF15">
    <property type="entry name" value="HLYD FAMILY OF SECRETION PROTEINS"/>
    <property type="match status" value="1"/>
</dbReference>
<dbReference type="Pfam" id="PF25989">
    <property type="entry name" value="YknX_C"/>
    <property type="match status" value="1"/>
</dbReference>
<comment type="similarity">
    <text evidence="1">Belongs to the membrane fusion protein (MFP) (TC 8.A.1) family.</text>
</comment>